<organism evidence="2 3">
    <name type="scientific">Stylosanthes scabra</name>
    <dbReference type="NCBI Taxonomy" id="79078"/>
    <lineage>
        <taxon>Eukaryota</taxon>
        <taxon>Viridiplantae</taxon>
        <taxon>Streptophyta</taxon>
        <taxon>Embryophyta</taxon>
        <taxon>Tracheophyta</taxon>
        <taxon>Spermatophyta</taxon>
        <taxon>Magnoliopsida</taxon>
        <taxon>eudicotyledons</taxon>
        <taxon>Gunneridae</taxon>
        <taxon>Pentapetalae</taxon>
        <taxon>rosids</taxon>
        <taxon>fabids</taxon>
        <taxon>Fabales</taxon>
        <taxon>Fabaceae</taxon>
        <taxon>Papilionoideae</taxon>
        <taxon>50 kb inversion clade</taxon>
        <taxon>dalbergioids sensu lato</taxon>
        <taxon>Dalbergieae</taxon>
        <taxon>Pterocarpus clade</taxon>
        <taxon>Stylosanthes</taxon>
    </lineage>
</organism>
<comment type="caution">
    <text evidence="2">The sequence shown here is derived from an EMBL/GenBank/DDBJ whole genome shotgun (WGS) entry which is preliminary data.</text>
</comment>
<evidence type="ECO:0000313" key="2">
    <source>
        <dbReference type="EMBL" id="MED6223088.1"/>
    </source>
</evidence>
<feature type="region of interest" description="Disordered" evidence="1">
    <location>
        <begin position="183"/>
        <end position="222"/>
    </location>
</feature>
<sequence>MGPVNRDTVAEQGWFSWTGFGLIESVDSTAMDISYDLNRIQGVVLPAYLCVGGKMPYFTRIACAQYEVIFGLVPSNFELQVLTPVFFYPSRKQDVVDFRKFRISPTSSILLSYRFARLFPTEENEPRRSRRRDQDGFRYSDFSAYLFKDYEARLAERIPDISYTGSYAPPEVAHPDHLGLTTYSALPPDNDTRMPWSPTSFFRARTSRKESRESRPSPLSPS</sequence>
<gene>
    <name evidence="2" type="ORF">PIB30_070594</name>
</gene>
<keyword evidence="3" id="KW-1185">Reference proteome</keyword>
<dbReference type="EMBL" id="JASCZI010272658">
    <property type="protein sequence ID" value="MED6223088.1"/>
    <property type="molecule type" value="Genomic_DNA"/>
</dbReference>
<evidence type="ECO:0000256" key="1">
    <source>
        <dbReference type="SAM" id="MobiDB-lite"/>
    </source>
</evidence>
<proteinExistence type="predicted"/>
<accession>A0ABU6ZM63</accession>
<dbReference type="Proteomes" id="UP001341840">
    <property type="component" value="Unassembled WGS sequence"/>
</dbReference>
<evidence type="ECO:0000313" key="3">
    <source>
        <dbReference type="Proteomes" id="UP001341840"/>
    </source>
</evidence>
<name>A0ABU6ZM63_9FABA</name>
<protein>
    <submittedName>
        <fullName evidence="2">Uncharacterized protein</fullName>
    </submittedName>
</protein>
<reference evidence="2 3" key="1">
    <citation type="journal article" date="2023" name="Plants (Basel)">
        <title>Bridging the Gap: Combining Genomics and Transcriptomics Approaches to Understand Stylosanthes scabra, an Orphan Legume from the Brazilian Caatinga.</title>
        <authorList>
            <person name="Ferreira-Neto J.R.C."/>
            <person name="da Silva M.D."/>
            <person name="Binneck E."/>
            <person name="de Melo N.F."/>
            <person name="da Silva R.H."/>
            <person name="de Melo A.L.T.M."/>
            <person name="Pandolfi V."/>
            <person name="Bustamante F.O."/>
            <person name="Brasileiro-Vidal A.C."/>
            <person name="Benko-Iseppon A.M."/>
        </authorList>
    </citation>
    <scope>NUCLEOTIDE SEQUENCE [LARGE SCALE GENOMIC DNA]</scope>
    <source>
        <tissue evidence="2">Leaves</tissue>
    </source>
</reference>